<dbReference type="AlphaFoldDB" id="K9YQF3"/>
<protein>
    <submittedName>
        <fullName evidence="1">Uncharacterized protein</fullName>
    </submittedName>
</protein>
<accession>K9YQF3</accession>
<dbReference type="STRING" id="292563.Cyast_2677"/>
<dbReference type="EMBL" id="CP003940">
    <property type="protein sequence ID" value="AFZ48620.1"/>
    <property type="molecule type" value="Genomic_DNA"/>
</dbReference>
<dbReference type="HOGENOM" id="CLU_2823942_0_0_3"/>
<gene>
    <name evidence="1" type="ordered locus">Cyast_2677</name>
</gene>
<organism evidence="1 2">
    <name type="scientific">Cyanobacterium stanieri (strain ATCC 29140 / PCC 7202)</name>
    <dbReference type="NCBI Taxonomy" id="292563"/>
    <lineage>
        <taxon>Bacteria</taxon>
        <taxon>Bacillati</taxon>
        <taxon>Cyanobacteriota</taxon>
        <taxon>Cyanophyceae</taxon>
        <taxon>Oscillatoriophycideae</taxon>
        <taxon>Chroococcales</taxon>
        <taxon>Geminocystaceae</taxon>
        <taxon>Cyanobacterium</taxon>
    </lineage>
</organism>
<name>K9YQF3_CYASC</name>
<evidence type="ECO:0000313" key="1">
    <source>
        <dbReference type="EMBL" id="AFZ48620.1"/>
    </source>
</evidence>
<keyword evidence="2" id="KW-1185">Reference proteome</keyword>
<dbReference type="KEGG" id="csn:Cyast_2677"/>
<proteinExistence type="predicted"/>
<dbReference type="BioCyc" id="CSTA292563:G1353-2682-MONOMER"/>
<evidence type="ECO:0000313" key="2">
    <source>
        <dbReference type="Proteomes" id="UP000010483"/>
    </source>
</evidence>
<dbReference type="Proteomes" id="UP000010483">
    <property type="component" value="Chromosome"/>
</dbReference>
<sequence length="66" mass="7218">MVGIILNPYPSVFDVSPTPLLSASALERGEGGLSFHCNNLSELKLEIVKNIYFTIAYCLFPIACLN</sequence>
<reference evidence="2" key="1">
    <citation type="journal article" date="2013" name="Proc. Natl. Acad. Sci. U.S.A.">
        <title>Improving the coverage of the cyanobacterial phylum using diversity-driven genome sequencing.</title>
        <authorList>
            <person name="Shih P.M."/>
            <person name="Wu D."/>
            <person name="Latifi A."/>
            <person name="Axen S.D."/>
            <person name="Fewer D.P."/>
            <person name="Talla E."/>
            <person name="Calteau A."/>
            <person name="Cai F."/>
            <person name="Tandeau de Marsac N."/>
            <person name="Rippka R."/>
            <person name="Herdman M."/>
            <person name="Sivonen K."/>
            <person name="Coursin T."/>
            <person name="Laurent T."/>
            <person name="Goodwin L."/>
            <person name="Nolan M."/>
            <person name="Davenport K.W."/>
            <person name="Han C.S."/>
            <person name="Rubin E.M."/>
            <person name="Eisen J.A."/>
            <person name="Woyke T."/>
            <person name="Gugger M."/>
            <person name="Kerfeld C.A."/>
        </authorList>
    </citation>
    <scope>NUCLEOTIDE SEQUENCE [LARGE SCALE GENOMIC DNA]</scope>
    <source>
        <strain evidence="2">ATCC 29140 / PCC 7202</strain>
    </source>
</reference>